<evidence type="ECO:0000256" key="2">
    <source>
        <dbReference type="ARBA" id="ARBA00005679"/>
    </source>
</evidence>
<keyword evidence="6" id="KW-0472">Membrane</keyword>
<proteinExistence type="inferred from homology"/>
<keyword evidence="3" id="KW-0964">Secreted</keyword>
<reference evidence="8 9" key="1">
    <citation type="submission" date="2012-05" db="EMBL/GenBank/DDBJ databases">
        <title>Recombination and specialization in a pathogen metapopulation.</title>
        <authorList>
            <person name="Gardiner A."/>
            <person name="Kemen E."/>
            <person name="Schultz-Larsen T."/>
            <person name="MacLean D."/>
            <person name="Van Oosterhout C."/>
            <person name="Jones J.D.G."/>
        </authorList>
    </citation>
    <scope>NUCLEOTIDE SEQUENCE [LARGE SCALE GENOMIC DNA]</scope>
    <source>
        <strain evidence="8 9">Ac Nc2</strain>
    </source>
</reference>
<evidence type="ECO:0000313" key="8">
    <source>
        <dbReference type="EMBL" id="CCI50511.1"/>
    </source>
</evidence>
<dbReference type="PROSITE" id="PS51257">
    <property type="entry name" value="PROKAR_LIPOPROTEIN"/>
    <property type="match status" value="1"/>
</dbReference>
<dbReference type="Proteomes" id="UP000053237">
    <property type="component" value="Unassembled WGS sequence"/>
</dbReference>
<evidence type="ECO:0000256" key="1">
    <source>
        <dbReference type="ARBA" id="ARBA00004613"/>
    </source>
</evidence>
<evidence type="ECO:0008006" key="10">
    <source>
        <dbReference type="Google" id="ProtNLM"/>
    </source>
</evidence>
<dbReference type="InParanoid" id="A0A024GVS7"/>
<accession>A0A024GVS7</accession>
<keyword evidence="6" id="KW-0812">Transmembrane</keyword>
<dbReference type="STRING" id="65357.A0A024GVS7"/>
<dbReference type="OrthoDB" id="958254at2759"/>
<evidence type="ECO:0000256" key="7">
    <source>
        <dbReference type="SAM" id="SignalP"/>
    </source>
</evidence>
<evidence type="ECO:0000256" key="5">
    <source>
        <dbReference type="ARBA" id="ARBA00023180"/>
    </source>
</evidence>
<feature type="signal peptide" evidence="7">
    <location>
        <begin position="1"/>
        <end position="22"/>
    </location>
</feature>
<keyword evidence="9" id="KW-1185">Reference proteome</keyword>
<keyword evidence="6" id="KW-1133">Transmembrane helix</keyword>
<protein>
    <recommendedName>
        <fullName evidence="10">Saposin A-type domain-containing protein</fullName>
    </recommendedName>
</protein>
<comment type="similarity">
    <text evidence="2">Belongs to the GILT family.</text>
</comment>
<dbReference type="GO" id="GO:0005576">
    <property type="term" value="C:extracellular region"/>
    <property type="evidence" value="ECO:0007669"/>
    <property type="project" value="UniProtKB-SubCell"/>
</dbReference>
<evidence type="ECO:0000256" key="6">
    <source>
        <dbReference type="SAM" id="Phobius"/>
    </source>
</evidence>
<feature type="transmembrane region" description="Helical" evidence="6">
    <location>
        <begin position="515"/>
        <end position="533"/>
    </location>
</feature>
<feature type="chain" id="PRO_5001529784" description="Saposin A-type domain-containing protein" evidence="7">
    <location>
        <begin position="23"/>
        <end position="542"/>
    </location>
</feature>
<name>A0A024GVS7_9STRA</name>
<dbReference type="EMBL" id="CAIX01000544">
    <property type="protein sequence ID" value="CCI50511.1"/>
    <property type="molecule type" value="Genomic_DNA"/>
</dbReference>
<comment type="subcellular location">
    <subcellularLocation>
        <location evidence="1">Secreted</location>
    </subcellularLocation>
</comment>
<comment type="caution">
    <text evidence="8">The sequence shown here is derived from an EMBL/GenBank/DDBJ whole genome shotgun (WGS) entry which is preliminary data.</text>
</comment>
<organism evidence="8 9">
    <name type="scientific">Albugo candida</name>
    <dbReference type="NCBI Taxonomy" id="65357"/>
    <lineage>
        <taxon>Eukaryota</taxon>
        <taxon>Sar</taxon>
        <taxon>Stramenopiles</taxon>
        <taxon>Oomycota</taxon>
        <taxon>Peronosporomycetes</taxon>
        <taxon>Albuginales</taxon>
        <taxon>Albuginaceae</taxon>
        <taxon>Albugo</taxon>
    </lineage>
</organism>
<dbReference type="InterPro" id="IPR004911">
    <property type="entry name" value="Interferon-induced_GILT"/>
</dbReference>
<keyword evidence="5" id="KW-0325">Glycoprotein</keyword>
<keyword evidence="4 7" id="KW-0732">Signal</keyword>
<dbReference type="AlphaFoldDB" id="A0A024GVS7"/>
<evidence type="ECO:0000313" key="9">
    <source>
        <dbReference type="Proteomes" id="UP000053237"/>
    </source>
</evidence>
<gene>
    <name evidence="8" type="ORF">BN9_123520</name>
</gene>
<evidence type="ECO:0000256" key="4">
    <source>
        <dbReference type="ARBA" id="ARBA00022729"/>
    </source>
</evidence>
<dbReference type="PANTHER" id="PTHR13234">
    <property type="entry name" value="GAMMA-INTERFERON INDUCIBLE LYSOSOMAL THIOL REDUCTASE GILT"/>
    <property type="match status" value="1"/>
</dbReference>
<dbReference type="PANTHER" id="PTHR13234:SF8">
    <property type="entry name" value="GAMMA-INTERFERON-INDUCIBLE LYSOSOMAL THIOL REDUCTASE"/>
    <property type="match status" value="1"/>
</dbReference>
<dbReference type="GO" id="GO:0016671">
    <property type="term" value="F:oxidoreductase activity, acting on a sulfur group of donors, disulfide as acceptor"/>
    <property type="evidence" value="ECO:0007669"/>
    <property type="project" value="InterPro"/>
</dbReference>
<dbReference type="Pfam" id="PF03227">
    <property type="entry name" value="GILT"/>
    <property type="match status" value="2"/>
</dbReference>
<evidence type="ECO:0000256" key="3">
    <source>
        <dbReference type="ARBA" id="ARBA00022525"/>
    </source>
</evidence>
<sequence length="542" mass="61027">MHHRMQPFLAFLLSCYLLLCDCNPKLSSGMVKSEKVEVKIRYRTFCAACQYFIASVIIPIIKDERFRDIVTFRLLPIGGMAIQKSQIVCEDGPSECEGHKWHACLLEKATKEPYIWLEKLACLEAFKSGDLNDWDSNIVACVLPSELKELSDCFQDRSEKILKKMLSDEAGGRILWLPHITLDGRLLGNATMAVGLLALEEELCRAYKGDIRFYPNTCNHFPGLSRNTGDPVDKTGPASNQNRLRNGHDRFYKQDMKVYWRAFCPASRIFMVKVLPRLLNDIGFVLIAQSYCSSIPGAGTSVSPSGKFICEGGDEECNAHKWLSCINLEIQNVTVQLNHISCVENYHHSTHSWDTMAANCELDPKSGEALQKCYSTKSSALLKKIIEQVEVVKPAWMPYVVLDGKKIGDSELAVTYEVILKEICDAYKGETKNLPAACNEQLLQDIKKSPETAPIKPCKPKNVYSVNTKDEYTDPPDIGPRYVVKQIVLDEADKHAARDFGRDSLPSELFPTANLHLVLLCAVFVAFCAAWYLRSRNKAHHF</sequence>